<feature type="compositionally biased region" description="Polar residues" evidence="7">
    <location>
        <begin position="360"/>
        <end position="380"/>
    </location>
</feature>
<evidence type="ECO:0000256" key="1">
    <source>
        <dbReference type="ARBA" id="ARBA00004496"/>
    </source>
</evidence>
<feature type="region of interest" description="Disordered" evidence="7">
    <location>
        <begin position="546"/>
        <end position="567"/>
    </location>
</feature>
<dbReference type="GO" id="GO:0008270">
    <property type="term" value="F:zinc ion binding"/>
    <property type="evidence" value="ECO:0007669"/>
    <property type="project" value="UniProtKB-KW"/>
</dbReference>
<dbReference type="SUPFAM" id="SSF57850">
    <property type="entry name" value="RING/U-box"/>
    <property type="match status" value="1"/>
</dbReference>
<evidence type="ECO:0000256" key="4">
    <source>
        <dbReference type="ARBA" id="ARBA00022771"/>
    </source>
</evidence>
<feature type="region of interest" description="Disordered" evidence="7">
    <location>
        <begin position="1"/>
        <end position="86"/>
    </location>
</feature>
<feature type="compositionally biased region" description="Basic and acidic residues" evidence="7">
    <location>
        <begin position="554"/>
        <end position="567"/>
    </location>
</feature>
<dbReference type="InterPro" id="IPR001841">
    <property type="entry name" value="Znf_RING"/>
</dbReference>
<dbReference type="InterPro" id="IPR039739">
    <property type="entry name" value="MAG2/RNF10"/>
</dbReference>
<feature type="compositionally biased region" description="Basic and acidic residues" evidence="7">
    <location>
        <begin position="35"/>
        <end position="47"/>
    </location>
</feature>
<organism evidence="9">
    <name type="scientific">Blastobotrys adeninivorans</name>
    <name type="common">Yeast</name>
    <name type="synonym">Arxula adeninivorans</name>
    <dbReference type="NCBI Taxonomy" id="409370"/>
    <lineage>
        <taxon>Eukaryota</taxon>
        <taxon>Fungi</taxon>
        <taxon>Dikarya</taxon>
        <taxon>Ascomycota</taxon>
        <taxon>Saccharomycotina</taxon>
        <taxon>Dipodascomycetes</taxon>
        <taxon>Dipodascales</taxon>
        <taxon>Trichomonascaceae</taxon>
        <taxon>Blastobotrys</taxon>
    </lineage>
</organism>
<feature type="region of interest" description="Disordered" evidence="7">
    <location>
        <begin position="357"/>
        <end position="388"/>
    </location>
</feature>
<gene>
    <name evidence="9" type="ORF">GNLVRS02_ARAD1D26510g</name>
</gene>
<evidence type="ECO:0000313" key="9">
    <source>
        <dbReference type="EMBL" id="CDP38084.1"/>
    </source>
</evidence>
<evidence type="ECO:0000256" key="7">
    <source>
        <dbReference type="SAM" id="MobiDB-lite"/>
    </source>
</evidence>
<feature type="compositionally biased region" description="Acidic residues" evidence="7">
    <location>
        <begin position="597"/>
        <end position="606"/>
    </location>
</feature>
<feature type="compositionally biased region" description="Polar residues" evidence="7">
    <location>
        <begin position="70"/>
        <end position="86"/>
    </location>
</feature>
<feature type="compositionally biased region" description="Basic residues" evidence="7">
    <location>
        <begin position="111"/>
        <end position="132"/>
    </location>
</feature>
<name>A0A060TBB1_BLAAD</name>
<sequence length="674" mass="76999">MSVEPTNEEMSSHLYDVQAKPFVPQPQGQGQGKNGSRDRNGGGMKERPPKHRNRNQNNANRNGPRKKEPAQSNRQNYSRKAQDWTQDLDTFQRNKRGEISISHLADFSFSRPHHTHHFHHPPRRSQPSHRRHHDPEAERQAYLNTVCRFILDPRDDYKSLLHDPDTPPPMEMVQRIVTQPSPCPICLEDIPEAPRMLECGHVLCYPCLFRYLKSEGLLPADGSKPKKQKECPLCFERVRVSKIKPVTFTHGNDLFDTPTADNETALKLMFRPHGAIFAAPKSDVTFNCFDEVPWTTTENSISHYSRISRGSEEYLVSELDREIRQLGESRETNKLLYNDSGEFHTQAIDMIKAYKETMSEGGSSESPEQDQTPAPDTTTFDPHEPSTPVVDWEAVSNANMNSQFSEMSLTDQDASNADVGQNSVPVSNGEQHSRPLDKNFVSKFDDSSAYFFYQTGFDSGTKFFLAPLDVRILKQAYAHYCNFPEMLVLKVENVLYGTYMTPEVRKRMKYLSHLPLNTPIGFLECDWRGIIPDEVLRTFTKDLSARRKRKKEKDRKEDRERARMQRAEEENLRRELIEESSFSFYRPSRHLLSENDAVADTEEEHDPELPRTEPVAQPSTSPKGVSFAAVASGEASGVDHDKELEQLLAQATTRKGRKGGKKLVLMSNTGRRMS</sequence>
<dbReference type="InterPro" id="IPR018957">
    <property type="entry name" value="Znf_C3HC4_RING-type"/>
</dbReference>
<dbReference type="SMART" id="SM00184">
    <property type="entry name" value="RING"/>
    <property type="match status" value="1"/>
</dbReference>
<keyword evidence="3" id="KW-0479">Metal-binding</keyword>
<dbReference type="GO" id="GO:0000976">
    <property type="term" value="F:transcription cis-regulatory region binding"/>
    <property type="evidence" value="ECO:0007669"/>
    <property type="project" value="TreeGrafter"/>
</dbReference>
<comment type="subcellular location">
    <subcellularLocation>
        <location evidence="1">Cytoplasm</location>
    </subcellularLocation>
</comment>
<dbReference type="PANTHER" id="PTHR12983:SF9">
    <property type="entry name" value="E3 UBIQUITIN-PROTEIN LIGASE RNF10"/>
    <property type="match status" value="1"/>
</dbReference>
<dbReference type="GO" id="GO:0045944">
    <property type="term" value="P:positive regulation of transcription by RNA polymerase II"/>
    <property type="evidence" value="ECO:0007669"/>
    <property type="project" value="TreeGrafter"/>
</dbReference>
<feature type="domain" description="RING-type" evidence="8">
    <location>
        <begin position="183"/>
        <end position="234"/>
    </location>
</feature>
<keyword evidence="2" id="KW-0963">Cytoplasm</keyword>
<dbReference type="AlphaFoldDB" id="A0A060TBB1"/>
<dbReference type="PANTHER" id="PTHR12983">
    <property type="entry name" value="RING FINGER 10 FAMILY MEMBER"/>
    <property type="match status" value="1"/>
</dbReference>
<dbReference type="InterPro" id="IPR013083">
    <property type="entry name" value="Znf_RING/FYVE/PHD"/>
</dbReference>
<dbReference type="PhylomeDB" id="A0A060TBB1"/>
<keyword evidence="5" id="KW-0862">Zinc</keyword>
<feature type="region of interest" description="Disordered" evidence="7">
    <location>
        <begin position="407"/>
        <end position="433"/>
    </location>
</feature>
<keyword evidence="4 6" id="KW-0863">Zinc-finger</keyword>
<feature type="compositionally biased region" description="Polar residues" evidence="7">
    <location>
        <begin position="407"/>
        <end position="430"/>
    </location>
</feature>
<dbReference type="EMBL" id="HG937694">
    <property type="protein sequence ID" value="CDP38084.1"/>
    <property type="molecule type" value="Genomic_DNA"/>
</dbReference>
<feature type="region of interest" description="Disordered" evidence="7">
    <location>
        <begin position="111"/>
        <end position="136"/>
    </location>
</feature>
<evidence type="ECO:0000256" key="6">
    <source>
        <dbReference type="PROSITE-ProRule" id="PRU00175"/>
    </source>
</evidence>
<dbReference type="Gene3D" id="3.30.40.10">
    <property type="entry name" value="Zinc/RING finger domain, C3HC4 (zinc finger)"/>
    <property type="match status" value="1"/>
</dbReference>
<dbReference type="InterPro" id="IPR017907">
    <property type="entry name" value="Znf_RING_CS"/>
</dbReference>
<proteinExistence type="predicted"/>
<dbReference type="GO" id="GO:0005737">
    <property type="term" value="C:cytoplasm"/>
    <property type="evidence" value="ECO:0007669"/>
    <property type="project" value="UniProtKB-SubCell"/>
</dbReference>
<feature type="region of interest" description="Disordered" evidence="7">
    <location>
        <begin position="597"/>
        <end position="674"/>
    </location>
</feature>
<evidence type="ECO:0000256" key="5">
    <source>
        <dbReference type="ARBA" id="ARBA00022833"/>
    </source>
</evidence>
<reference evidence="9" key="1">
    <citation type="submission" date="2014-02" db="EMBL/GenBank/DDBJ databases">
        <authorList>
            <person name="Genoscope - CEA"/>
        </authorList>
    </citation>
    <scope>NUCLEOTIDE SEQUENCE</scope>
    <source>
        <strain evidence="9">LS3</strain>
    </source>
</reference>
<reference evidence="9" key="2">
    <citation type="submission" date="2014-06" db="EMBL/GenBank/DDBJ databases">
        <title>The complete genome of Blastobotrys (Arxula) adeninivorans LS3 - a yeast of biotechnological interest.</title>
        <authorList>
            <person name="Kunze G."/>
            <person name="Gaillardin C."/>
            <person name="Czernicka M."/>
            <person name="Durrens P."/>
            <person name="Martin T."/>
            <person name="Boer E."/>
            <person name="Gabaldon T."/>
            <person name="Cruz J."/>
            <person name="Talla E."/>
            <person name="Marck C."/>
            <person name="Goffeau A."/>
            <person name="Barbe V."/>
            <person name="Baret P."/>
            <person name="Baronian K."/>
            <person name="Beier S."/>
            <person name="Bleykasten C."/>
            <person name="Bode R."/>
            <person name="Casaregola S."/>
            <person name="Despons L."/>
            <person name="Fairhead C."/>
            <person name="Giersberg M."/>
            <person name="Gierski P."/>
            <person name="Hahnel U."/>
            <person name="Hartmann A."/>
            <person name="Jankowska D."/>
            <person name="Jubin C."/>
            <person name="Jung P."/>
            <person name="Lafontaine I."/>
            <person name="Leh-Louis V."/>
            <person name="Lemaire M."/>
            <person name="Marcet-Houben M."/>
            <person name="Mascher M."/>
            <person name="Morel G."/>
            <person name="Richard G.-F."/>
            <person name="Riechen J."/>
            <person name="Sacerdot C."/>
            <person name="Sarkar A."/>
            <person name="Savel G."/>
            <person name="Schacherer J."/>
            <person name="Sherman D."/>
            <person name="Straub M.-L."/>
            <person name="Stein N."/>
            <person name="Thierry A."/>
            <person name="Trautwein-Schult A."/>
            <person name="Westhof E."/>
            <person name="Worch S."/>
            <person name="Dujon B."/>
            <person name="Souciet J.-L."/>
            <person name="Wincker P."/>
            <person name="Scholz U."/>
            <person name="Neuveglise N."/>
        </authorList>
    </citation>
    <scope>NUCLEOTIDE SEQUENCE</scope>
    <source>
        <strain evidence="9">LS3</strain>
    </source>
</reference>
<evidence type="ECO:0000259" key="8">
    <source>
        <dbReference type="PROSITE" id="PS50089"/>
    </source>
</evidence>
<dbReference type="Pfam" id="PF00097">
    <property type="entry name" value="zf-C3HC4"/>
    <property type="match status" value="1"/>
</dbReference>
<protein>
    <submittedName>
        <fullName evidence="9">ARAD1D26510p</fullName>
    </submittedName>
</protein>
<dbReference type="PROSITE" id="PS50089">
    <property type="entry name" value="ZF_RING_2"/>
    <property type="match status" value="1"/>
</dbReference>
<dbReference type="PROSITE" id="PS00518">
    <property type="entry name" value="ZF_RING_1"/>
    <property type="match status" value="1"/>
</dbReference>
<evidence type="ECO:0000256" key="2">
    <source>
        <dbReference type="ARBA" id="ARBA00022490"/>
    </source>
</evidence>
<accession>A0A060TBB1</accession>
<evidence type="ECO:0000256" key="3">
    <source>
        <dbReference type="ARBA" id="ARBA00022723"/>
    </source>
</evidence>